<sequence>MTTTSDPAASTAGATGPGTAAGGGRIPFFPPDLFQDDRDTLLRLLYEIGTGQDQKFILGEHTRRFEDALRRRLDAADVVACSSGTSALHLVLTAFGIGPGDEVVVPAFGCAPLAAAVLHTGAVPVFGDIDPLTLTLDPAGAQDLITPRTRALMPAHMFSVMADMPRFTALAAAHDLRLVEDSAVAQGAVLDGRPAGLWGDAGVYSFVQVKSFGMPGEGGAVVTRDAETGRRARMLRNHGQDGTHRGLHHTIGVNSRFDEIQAAFQLHRLPGLTARLERRARIAAHYTERFADLPGITPPPPGTDGRCYYVYTLLADDRDALREDLTAAGVDTHVYYPRILPDQAAFAPAAAHRPGAAWPHARRAARHHLSLPVHHRLDDAQVEHIADAVRAHALRTRR</sequence>
<feature type="compositionally biased region" description="Low complexity" evidence="6">
    <location>
        <begin position="1"/>
        <end position="14"/>
    </location>
</feature>
<dbReference type="Gene3D" id="3.90.1150.10">
    <property type="entry name" value="Aspartate Aminotransferase, domain 1"/>
    <property type="match status" value="1"/>
</dbReference>
<evidence type="ECO:0000313" key="7">
    <source>
        <dbReference type="EMBL" id="QEU75783.1"/>
    </source>
</evidence>
<dbReference type="OrthoDB" id="9804264at2"/>
<proteinExistence type="inferred from homology"/>
<comment type="similarity">
    <text evidence="2 5">Belongs to the DegT/DnrJ/EryC1 family.</text>
</comment>
<gene>
    <name evidence="7" type="ORF">CP967_30830</name>
</gene>
<evidence type="ECO:0000256" key="5">
    <source>
        <dbReference type="RuleBase" id="RU004508"/>
    </source>
</evidence>
<reference evidence="7 8" key="1">
    <citation type="submission" date="2017-09" db="EMBL/GenBank/DDBJ databases">
        <authorList>
            <person name="Lee N."/>
            <person name="Cho B.-K."/>
        </authorList>
    </citation>
    <scope>NUCLEOTIDE SEQUENCE [LARGE SCALE GENOMIC DNA]</scope>
    <source>
        <strain evidence="7 8">ATCC 12769</strain>
    </source>
</reference>
<keyword evidence="7" id="KW-0032">Aminotransferase</keyword>
<dbReference type="GO" id="GO:0000271">
    <property type="term" value="P:polysaccharide biosynthetic process"/>
    <property type="evidence" value="ECO:0007669"/>
    <property type="project" value="TreeGrafter"/>
</dbReference>
<organism evidence="7 8">
    <name type="scientific">Streptomyces nitrosporeus</name>
    <dbReference type="NCBI Taxonomy" id="28894"/>
    <lineage>
        <taxon>Bacteria</taxon>
        <taxon>Bacillati</taxon>
        <taxon>Actinomycetota</taxon>
        <taxon>Actinomycetes</taxon>
        <taxon>Kitasatosporales</taxon>
        <taxon>Streptomycetaceae</taxon>
        <taxon>Streptomyces</taxon>
    </lineage>
</organism>
<dbReference type="GO" id="GO:0030170">
    <property type="term" value="F:pyridoxal phosphate binding"/>
    <property type="evidence" value="ECO:0007669"/>
    <property type="project" value="TreeGrafter"/>
</dbReference>
<dbReference type="SUPFAM" id="SSF53383">
    <property type="entry name" value="PLP-dependent transferases"/>
    <property type="match status" value="1"/>
</dbReference>
<dbReference type="PANTHER" id="PTHR30244">
    <property type="entry name" value="TRANSAMINASE"/>
    <property type="match status" value="1"/>
</dbReference>
<dbReference type="Proteomes" id="UP000326178">
    <property type="component" value="Chromosome"/>
</dbReference>
<evidence type="ECO:0000313" key="8">
    <source>
        <dbReference type="Proteomes" id="UP000326178"/>
    </source>
</evidence>
<name>A0A5J6FHU2_9ACTN</name>
<dbReference type="Pfam" id="PF01041">
    <property type="entry name" value="DegT_DnrJ_EryC1"/>
    <property type="match status" value="1"/>
</dbReference>
<dbReference type="AlphaFoldDB" id="A0A5J6FHU2"/>
<evidence type="ECO:0000256" key="1">
    <source>
        <dbReference type="ARBA" id="ARBA00022898"/>
    </source>
</evidence>
<dbReference type="GO" id="GO:0008483">
    <property type="term" value="F:transaminase activity"/>
    <property type="evidence" value="ECO:0007669"/>
    <property type="project" value="UniProtKB-KW"/>
</dbReference>
<keyword evidence="1 4" id="KW-0663">Pyridoxal phosphate</keyword>
<dbReference type="InterPro" id="IPR015422">
    <property type="entry name" value="PyrdxlP-dep_Trfase_small"/>
</dbReference>
<dbReference type="InterPro" id="IPR015421">
    <property type="entry name" value="PyrdxlP-dep_Trfase_major"/>
</dbReference>
<feature type="region of interest" description="Disordered" evidence="6">
    <location>
        <begin position="1"/>
        <end position="24"/>
    </location>
</feature>
<dbReference type="Gene3D" id="3.40.640.10">
    <property type="entry name" value="Type I PLP-dependent aspartate aminotransferase-like (Major domain)"/>
    <property type="match status" value="1"/>
</dbReference>
<keyword evidence="7" id="KW-0808">Transferase</keyword>
<evidence type="ECO:0000256" key="2">
    <source>
        <dbReference type="ARBA" id="ARBA00037999"/>
    </source>
</evidence>
<evidence type="ECO:0000256" key="4">
    <source>
        <dbReference type="PIRSR" id="PIRSR000390-2"/>
    </source>
</evidence>
<dbReference type="RefSeq" id="WP_150491099.1">
    <property type="nucleotide sequence ID" value="NZ_BMUV01000003.1"/>
</dbReference>
<dbReference type="InterPro" id="IPR000653">
    <property type="entry name" value="DegT/StrS_aminotransferase"/>
</dbReference>
<evidence type="ECO:0000256" key="6">
    <source>
        <dbReference type="SAM" id="MobiDB-lite"/>
    </source>
</evidence>
<dbReference type="InterPro" id="IPR015424">
    <property type="entry name" value="PyrdxlP-dep_Trfase"/>
</dbReference>
<evidence type="ECO:0000256" key="3">
    <source>
        <dbReference type="PIRSR" id="PIRSR000390-1"/>
    </source>
</evidence>
<protein>
    <submittedName>
        <fullName evidence="7">DegT/DnrJ/EryC1/StrS family aminotransferase</fullName>
    </submittedName>
</protein>
<feature type="modified residue" description="N6-(pyridoxal phosphate)lysine" evidence="4">
    <location>
        <position position="210"/>
    </location>
</feature>
<dbReference type="KEGG" id="snk:CP967_30830"/>
<accession>A0A5J6FHU2</accession>
<dbReference type="PIRSF" id="PIRSF000390">
    <property type="entry name" value="PLP_StrS"/>
    <property type="match status" value="1"/>
</dbReference>
<keyword evidence="8" id="KW-1185">Reference proteome</keyword>
<feature type="active site" description="Proton acceptor" evidence="3">
    <location>
        <position position="210"/>
    </location>
</feature>
<dbReference type="PANTHER" id="PTHR30244:SF36">
    <property type="entry name" value="3-OXO-GLUCOSE-6-PHOSPHATE:GLUTAMATE AMINOTRANSFERASE"/>
    <property type="match status" value="1"/>
</dbReference>
<dbReference type="CDD" id="cd00616">
    <property type="entry name" value="AHBA_syn"/>
    <property type="match status" value="1"/>
</dbReference>
<feature type="compositionally biased region" description="Gly residues" evidence="6">
    <location>
        <begin position="15"/>
        <end position="24"/>
    </location>
</feature>
<dbReference type="EMBL" id="CP023702">
    <property type="protein sequence ID" value="QEU75783.1"/>
    <property type="molecule type" value="Genomic_DNA"/>
</dbReference>